<dbReference type="EMBL" id="QEAS01000015">
    <property type="protein sequence ID" value="PWG79316.1"/>
    <property type="molecule type" value="Genomic_DNA"/>
</dbReference>
<dbReference type="RefSeq" id="WP_109417100.1">
    <property type="nucleotide sequence ID" value="NZ_QEAS01000015.1"/>
</dbReference>
<dbReference type="OrthoDB" id="798979at2"/>
<gene>
    <name evidence="1" type="ORF">DDR33_17505</name>
</gene>
<dbReference type="AlphaFoldDB" id="A0A2U2PD44"/>
<sequence>MDLQFLSDGRGRTTAVQMSLEDWERIKSLYPDIEYLSGDLPAWQKDLLDMRLKAIAENPDRIRPGSELFDEL</sequence>
<proteinExistence type="predicted"/>
<name>A0A2U2PD44_9SPHI</name>
<organism evidence="1 2">
    <name type="scientific">Pararcticibacter amylolyticus</name>
    <dbReference type="NCBI Taxonomy" id="2173175"/>
    <lineage>
        <taxon>Bacteria</taxon>
        <taxon>Pseudomonadati</taxon>
        <taxon>Bacteroidota</taxon>
        <taxon>Sphingobacteriia</taxon>
        <taxon>Sphingobacteriales</taxon>
        <taxon>Sphingobacteriaceae</taxon>
        <taxon>Pararcticibacter</taxon>
    </lineage>
</organism>
<keyword evidence="2" id="KW-1185">Reference proteome</keyword>
<dbReference type="InterPro" id="IPR013406">
    <property type="entry name" value="CHP02574_addiction_mod"/>
</dbReference>
<comment type="caution">
    <text evidence="1">The sequence shown here is derived from an EMBL/GenBank/DDBJ whole genome shotgun (WGS) entry which is preliminary data.</text>
</comment>
<dbReference type="Proteomes" id="UP000245647">
    <property type="component" value="Unassembled WGS sequence"/>
</dbReference>
<evidence type="ECO:0000313" key="1">
    <source>
        <dbReference type="EMBL" id="PWG79316.1"/>
    </source>
</evidence>
<protein>
    <submittedName>
        <fullName evidence="1">Addiction module component CHP02574 family protein</fullName>
    </submittedName>
</protein>
<reference evidence="1 2" key="1">
    <citation type="submission" date="2018-04" db="EMBL/GenBank/DDBJ databases">
        <title>Pedobacter chongqingensis sp. nov., isolated from a rottenly hemp rope.</title>
        <authorList>
            <person name="Cai Y."/>
        </authorList>
    </citation>
    <scope>NUCLEOTIDE SEQUENCE [LARGE SCALE GENOMIC DNA]</scope>
    <source>
        <strain evidence="1 2">FJ4-8</strain>
    </source>
</reference>
<evidence type="ECO:0000313" key="2">
    <source>
        <dbReference type="Proteomes" id="UP000245647"/>
    </source>
</evidence>
<dbReference type="Pfam" id="PF09720">
    <property type="entry name" value="Unstab_antitox"/>
    <property type="match status" value="1"/>
</dbReference>
<accession>A0A2U2PD44</accession>